<name>A0AAE0FM74_9CHLO</name>
<reference evidence="3 4" key="1">
    <citation type="journal article" date="2015" name="Genome Biol. Evol.">
        <title>Comparative Genomics of a Bacterivorous Green Alga Reveals Evolutionary Causalities and Consequences of Phago-Mixotrophic Mode of Nutrition.</title>
        <authorList>
            <person name="Burns J.A."/>
            <person name="Paasch A."/>
            <person name="Narechania A."/>
            <person name="Kim E."/>
        </authorList>
    </citation>
    <scope>NUCLEOTIDE SEQUENCE [LARGE SCALE GENOMIC DNA]</scope>
    <source>
        <strain evidence="3 4">PLY_AMNH</strain>
    </source>
</reference>
<evidence type="ECO:0000256" key="2">
    <source>
        <dbReference type="SAM" id="MobiDB-lite"/>
    </source>
</evidence>
<keyword evidence="1" id="KW-0175">Coiled coil</keyword>
<evidence type="ECO:0000313" key="4">
    <source>
        <dbReference type="Proteomes" id="UP001190700"/>
    </source>
</evidence>
<proteinExistence type="predicted"/>
<feature type="region of interest" description="Disordered" evidence="2">
    <location>
        <begin position="668"/>
        <end position="687"/>
    </location>
</feature>
<protein>
    <submittedName>
        <fullName evidence="3">Uncharacterized protein</fullName>
    </submittedName>
</protein>
<feature type="compositionally biased region" description="Acidic residues" evidence="2">
    <location>
        <begin position="673"/>
        <end position="687"/>
    </location>
</feature>
<dbReference type="InterPro" id="IPR036869">
    <property type="entry name" value="J_dom_sf"/>
</dbReference>
<dbReference type="EMBL" id="LGRX02016850">
    <property type="protein sequence ID" value="KAK3261516.1"/>
    <property type="molecule type" value="Genomic_DNA"/>
</dbReference>
<sequence>ELAPPALSGVHCLVRPCLHPSVSSCISKGVSAALWPEVQEDSEDNIRTAVDQVGRLRELLGAKEPSREVPLKRREQLEAMVDEVYAWLDRVLAKTRPRGSTTSSSNPLFHPLRKNPSVYVHSSGAFVAANVAYRSVCGTVPDLMYQIDAKVAVHQNLMAELGVVEQPVGVHLLSMLHKLDGQTPSQETAESCVLVLRQVAQDSSLINTKFLNELLVPDSEFGLHPLPRVVVNDAPWLLPRVAAGKLRIAWRGLGELRALTSKLRMRRLSEALDEQLEHGKMGSDGREHPELSALLSTISARVTSPEGAEAASSLRHRLLCLLDAQLEELRQEQASGDVPAASLPEWDVAHFCRRLDGLGTRVVVVERIVSRFEYLEALSVRPACSAADPADASSIATWRKQMRRRDVTNPKARCQSQLLLCREDRTLYIGQELLENMPAVVYAKLADVINTELGAPLSERQVRVLGSLLMCSTEDQMAATMHHMECGAAADQPHQSPSSSPTKAPPVRLLIPTRLLDDEGEGSCHVGQQLPEDAQERLVRGLPDFSILRKGQWVAWQCGGDPVEEAEETCAPSALRPEVPLTEPTRASLPAPSDNSIRDTDSAADPAESGATPVDGTGLRGKPQLALAEVTKVYAAAGLVVLKTGDAEERLMHWRELWWEGRDANVENQTAVPEEEGGLEEEDDGEDDVEGVYRAGIVDEEDPLTREGETDGQDGEGAASAANGVVSEESQAAEKKFDLDGQIRSINAEVNAYEREMQTEREKKLRQAERDLKQEQRENMRKFMKKLLLKWHPDKLRQQFSTSGQTVGEDMEMFVTEIAQEINRINERFE</sequence>
<dbReference type="Proteomes" id="UP001190700">
    <property type="component" value="Unassembled WGS sequence"/>
</dbReference>
<accession>A0AAE0FM74</accession>
<evidence type="ECO:0000313" key="3">
    <source>
        <dbReference type="EMBL" id="KAK3261516.1"/>
    </source>
</evidence>
<dbReference type="AlphaFoldDB" id="A0AAE0FM74"/>
<organism evidence="3 4">
    <name type="scientific">Cymbomonas tetramitiformis</name>
    <dbReference type="NCBI Taxonomy" id="36881"/>
    <lineage>
        <taxon>Eukaryota</taxon>
        <taxon>Viridiplantae</taxon>
        <taxon>Chlorophyta</taxon>
        <taxon>Pyramimonadophyceae</taxon>
        <taxon>Pyramimonadales</taxon>
        <taxon>Pyramimonadaceae</taxon>
        <taxon>Cymbomonas</taxon>
    </lineage>
</organism>
<feature type="region of interest" description="Disordered" evidence="2">
    <location>
        <begin position="699"/>
        <end position="734"/>
    </location>
</feature>
<evidence type="ECO:0000256" key="1">
    <source>
        <dbReference type="SAM" id="Coils"/>
    </source>
</evidence>
<dbReference type="Gene3D" id="1.10.287.110">
    <property type="entry name" value="DnaJ domain"/>
    <property type="match status" value="1"/>
</dbReference>
<feature type="region of interest" description="Disordered" evidence="2">
    <location>
        <begin position="565"/>
        <end position="620"/>
    </location>
</feature>
<gene>
    <name evidence="3" type="ORF">CYMTET_29576</name>
</gene>
<comment type="caution">
    <text evidence="3">The sequence shown here is derived from an EMBL/GenBank/DDBJ whole genome shotgun (WGS) entry which is preliminary data.</text>
</comment>
<feature type="non-terminal residue" evidence="3">
    <location>
        <position position="1"/>
    </location>
</feature>
<keyword evidence="4" id="KW-1185">Reference proteome</keyword>
<feature type="coiled-coil region" evidence="1">
    <location>
        <begin position="743"/>
        <end position="785"/>
    </location>
</feature>